<dbReference type="Proteomes" id="UP001172155">
    <property type="component" value="Unassembled WGS sequence"/>
</dbReference>
<accession>A0AA40EL19</accession>
<evidence type="ECO:0000256" key="1">
    <source>
        <dbReference type="SAM" id="SignalP"/>
    </source>
</evidence>
<comment type="caution">
    <text evidence="2">The sequence shown here is derived from an EMBL/GenBank/DDBJ whole genome shotgun (WGS) entry which is preliminary data.</text>
</comment>
<name>A0AA40EL19_9PEZI</name>
<protein>
    <submittedName>
        <fullName evidence="2">Uncharacterized protein</fullName>
    </submittedName>
</protein>
<dbReference type="AlphaFoldDB" id="A0AA40EL19"/>
<dbReference type="EMBL" id="JAUKUD010000006">
    <property type="protein sequence ID" value="KAK0741322.1"/>
    <property type="molecule type" value="Genomic_DNA"/>
</dbReference>
<reference evidence="2" key="1">
    <citation type="submission" date="2023-06" db="EMBL/GenBank/DDBJ databases">
        <title>Genome-scale phylogeny and comparative genomics of the fungal order Sordariales.</title>
        <authorList>
            <consortium name="Lawrence Berkeley National Laboratory"/>
            <person name="Hensen N."/>
            <person name="Bonometti L."/>
            <person name="Westerberg I."/>
            <person name="Brannstrom I.O."/>
            <person name="Guillou S."/>
            <person name="Cros-Aarteil S."/>
            <person name="Calhoun S."/>
            <person name="Haridas S."/>
            <person name="Kuo A."/>
            <person name="Mondo S."/>
            <person name="Pangilinan J."/>
            <person name="Riley R."/>
            <person name="LaButti K."/>
            <person name="Andreopoulos B."/>
            <person name="Lipzen A."/>
            <person name="Chen C."/>
            <person name="Yanf M."/>
            <person name="Daum C."/>
            <person name="Ng V."/>
            <person name="Clum A."/>
            <person name="Steindorff A."/>
            <person name="Ohm R."/>
            <person name="Martin F."/>
            <person name="Silar P."/>
            <person name="Natvig D."/>
            <person name="Lalanne C."/>
            <person name="Gautier V."/>
            <person name="Ament-velasquez S.L."/>
            <person name="Kruys A."/>
            <person name="Hutchinson M.I."/>
            <person name="Powell A.J."/>
            <person name="Barry K."/>
            <person name="Miller A.N."/>
            <person name="Grigoriev I.V."/>
            <person name="Debuchy R."/>
            <person name="Gladieux P."/>
            <person name="Thoren M.H."/>
            <person name="Johannesson H."/>
        </authorList>
    </citation>
    <scope>NUCLEOTIDE SEQUENCE</scope>
    <source>
        <strain evidence="2">SMH3187-1</strain>
    </source>
</reference>
<evidence type="ECO:0000313" key="3">
    <source>
        <dbReference type="Proteomes" id="UP001172155"/>
    </source>
</evidence>
<evidence type="ECO:0000313" key="2">
    <source>
        <dbReference type="EMBL" id="KAK0741322.1"/>
    </source>
</evidence>
<organism evidence="2 3">
    <name type="scientific">Schizothecium vesticola</name>
    <dbReference type="NCBI Taxonomy" id="314040"/>
    <lineage>
        <taxon>Eukaryota</taxon>
        <taxon>Fungi</taxon>
        <taxon>Dikarya</taxon>
        <taxon>Ascomycota</taxon>
        <taxon>Pezizomycotina</taxon>
        <taxon>Sordariomycetes</taxon>
        <taxon>Sordariomycetidae</taxon>
        <taxon>Sordariales</taxon>
        <taxon>Schizotheciaceae</taxon>
        <taxon>Schizothecium</taxon>
    </lineage>
</organism>
<keyword evidence="1" id="KW-0732">Signal</keyword>
<gene>
    <name evidence="2" type="ORF">B0T18DRAFT_491734</name>
</gene>
<sequence length="212" mass="22831">MLLPLFTTLSLTLSLLTLGLAAPAPNQHQPATTPSLHYNSASIQDGRMWMPINLTASIRRGASVQILSLSAPSGAIRNMTIPATQINKIFVLCIKFDLVKSRTPRPNSGNGGGVSGYPKGVQKIYPVISTDQIFQNITANPGYHWPSSPLSQPDHFNRTSRPDPQLLHGDYFQSADSVEMGGGPITTILIAIQGLIIQSAIPPLGFSQVNRH</sequence>
<proteinExistence type="predicted"/>
<keyword evidence="3" id="KW-1185">Reference proteome</keyword>
<feature type="signal peptide" evidence="1">
    <location>
        <begin position="1"/>
        <end position="21"/>
    </location>
</feature>
<feature type="chain" id="PRO_5041209286" evidence="1">
    <location>
        <begin position="22"/>
        <end position="212"/>
    </location>
</feature>